<organism evidence="14 15">
    <name type="scientific">Methyloprofundus sedimenti</name>
    <dbReference type="NCBI Taxonomy" id="1420851"/>
    <lineage>
        <taxon>Bacteria</taxon>
        <taxon>Pseudomonadati</taxon>
        <taxon>Pseudomonadota</taxon>
        <taxon>Gammaproteobacteria</taxon>
        <taxon>Methylococcales</taxon>
        <taxon>Methylococcaceae</taxon>
        <taxon>Methyloprofundus</taxon>
    </lineage>
</organism>
<dbReference type="Gene3D" id="1.20.120.1630">
    <property type="match status" value="1"/>
</dbReference>
<dbReference type="NCBIfam" id="NF045656">
    <property type="entry name" value="MeththiolMtaseMddA"/>
    <property type="match status" value="1"/>
</dbReference>
<dbReference type="PANTHER" id="PTHR31040">
    <property type="entry name" value="NURIM"/>
    <property type="match status" value="1"/>
</dbReference>
<feature type="domain" description="NnrU" evidence="13">
    <location>
        <begin position="53"/>
        <end position="198"/>
    </location>
</feature>
<feature type="transmembrane region" description="Helical" evidence="12">
    <location>
        <begin position="44"/>
        <end position="64"/>
    </location>
</feature>
<accession>A0A1V8MAN3</accession>
<comment type="subcellular location">
    <subcellularLocation>
        <location evidence="2">Membrane</location>
        <topology evidence="2">Multi-pass membrane protein</topology>
    </subcellularLocation>
</comment>
<dbReference type="GO" id="GO:0032259">
    <property type="term" value="P:methylation"/>
    <property type="evidence" value="ECO:0007669"/>
    <property type="project" value="UniProtKB-KW"/>
</dbReference>
<keyword evidence="5" id="KW-0489">Methyltransferase</keyword>
<dbReference type="OrthoDB" id="9789029at2"/>
<dbReference type="InterPro" id="IPR009915">
    <property type="entry name" value="NnrU_dom"/>
</dbReference>
<feature type="transmembrane region" description="Helical" evidence="12">
    <location>
        <begin position="115"/>
        <end position="139"/>
    </location>
</feature>
<protein>
    <recommendedName>
        <fullName evidence="4">methanethiol S-methyltransferase</fullName>
        <ecNumber evidence="4">2.1.1.334</ecNumber>
    </recommendedName>
</protein>
<evidence type="ECO:0000256" key="3">
    <source>
        <dbReference type="ARBA" id="ARBA00010631"/>
    </source>
</evidence>
<dbReference type="PANTHER" id="PTHR31040:SF1">
    <property type="entry name" value="NURIM"/>
    <property type="match status" value="1"/>
</dbReference>
<dbReference type="STRING" id="1420851.AU255_12370"/>
<dbReference type="GO" id="GO:0016020">
    <property type="term" value="C:membrane"/>
    <property type="evidence" value="ECO:0007669"/>
    <property type="project" value="UniProtKB-SubCell"/>
</dbReference>
<keyword evidence="7" id="KW-0949">S-adenosyl-L-methionine</keyword>
<evidence type="ECO:0000313" key="15">
    <source>
        <dbReference type="Proteomes" id="UP000191980"/>
    </source>
</evidence>
<dbReference type="EMBL" id="LPUF01000001">
    <property type="protein sequence ID" value="OQK18568.1"/>
    <property type="molecule type" value="Genomic_DNA"/>
</dbReference>
<dbReference type="AlphaFoldDB" id="A0A1V8MAN3"/>
<evidence type="ECO:0000256" key="7">
    <source>
        <dbReference type="ARBA" id="ARBA00022691"/>
    </source>
</evidence>
<evidence type="ECO:0000256" key="11">
    <source>
        <dbReference type="ARBA" id="ARBA00048134"/>
    </source>
</evidence>
<evidence type="ECO:0000256" key="12">
    <source>
        <dbReference type="SAM" id="Phobius"/>
    </source>
</evidence>
<evidence type="ECO:0000256" key="8">
    <source>
        <dbReference type="ARBA" id="ARBA00022692"/>
    </source>
</evidence>
<dbReference type="GO" id="GO:0008168">
    <property type="term" value="F:methyltransferase activity"/>
    <property type="evidence" value="ECO:0007669"/>
    <property type="project" value="UniProtKB-KW"/>
</dbReference>
<evidence type="ECO:0000256" key="5">
    <source>
        <dbReference type="ARBA" id="ARBA00022603"/>
    </source>
</evidence>
<evidence type="ECO:0000256" key="9">
    <source>
        <dbReference type="ARBA" id="ARBA00022989"/>
    </source>
</evidence>
<evidence type="ECO:0000256" key="10">
    <source>
        <dbReference type="ARBA" id="ARBA00023136"/>
    </source>
</evidence>
<keyword evidence="9 12" id="KW-1133">Transmembrane helix</keyword>
<dbReference type="InterPro" id="IPR033580">
    <property type="entry name" value="Nurim-like"/>
</dbReference>
<reference evidence="14 15" key="1">
    <citation type="submission" date="2015-12" db="EMBL/GenBank/DDBJ databases">
        <authorList>
            <person name="Shamseldin A."/>
            <person name="Moawad H."/>
            <person name="Abd El-Rahim W.M."/>
            <person name="Sadowsky M.J."/>
        </authorList>
    </citation>
    <scope>NUCLEOTIDE SEQUENCE [LARGE SCALE GENOMIC DNA]</scope>
    <source>
        <strain evidence="14 15">WF1</strain>
    </source>
</reference>
<evidence type="ECO:0000256" key="4">
    <source>
        <dbReference type="ARBA" id="ARBA00012149"/>
    </source>
</evidence>
<proteinExistence type="inferred from homology"/>
<keyword evidence="6" id="KW-0808">Transferase</keyword>
<dbReference type="Proteomes" id="UP000191980">
    <property type="component" value="Unassembled WGS sequence"/>
</dbReference>
<comment type="catalytic activity">
    <reaction evidence="11">
        <text>methanethiol + S-adenosyl-L-methionine = dimethyl sulfide + S-adenosyl-L-homocysteine + H(+)</text>
        <dbReference type="Rhea" id="RHEA:50428"/>
        <dbReference type="ChEBI" id="CHEBI:15378"/>
        <dbReference type="ChEBI" id="CHEBI:16007"/>
        <dbReference type="ChEBI" id="CHEBI:17437"/>
        <dbReference type="ChEBI" id="CHEBI:57856"/>
        <dbReference type="ChEBI" id="CHEBI:59789"/>
        <dbReference type="EC" id="2.1.1.334"/>
    </reaction>
</comment>
<evidence type="ECO:0000256" key="1">
    <source>
        <dbReference type="ARBA" id="ARBA00002096"/>
    </source>
</evidence>
<comment type="similarity">
    <text evidence="3">Belongs to the nurim family.</text>
</comment>
<evidence type="ECO:0000256" key="2">
    <source>
        <dbReference type="ARBA" id="ARBA00004141"/>
    </source>
</evidence>
<evidence type="ECO:0000313" key="14">
    <source>
        <dbReference type="EMBL" id="OQK18568.1"/>
    </source>
</evidence>
<keyword evidence="8 12" id="KW-0812">Transmembrane</keyword>
<comment type="caution">
    <text evidence="14">The sequence shown here is derived from an EMBL/GenBank/DDBJ whole genome shotgun (WGS) entry which is preliminary data.</text>
</comment>
<dbReference type="Pfam" id="PF07298">
    <property type="entry name" value="NnrU"/>
    <property type="match status" value="1"/>
</dbReference>
<gene>
    <name evidence="14" type="ORF">AU255_12370</name>
</gene>
<name>A0A1V8MAN3_9GAMM</name>
<feature type="transmembrane region" description="Helical" evidence="12">
    <location>
        <begin position="7"/>
        <end position="32"/>
    </location>
</feature>
<evidence type="ECO:0000256" key="6">
    <source>
        <dbReference type="ARBA" id="ARBA00022679"/>
    </source>
</evidence>
<sequence>MKLLGFIYGVIAYTLFMSWMVYMIGFLGYFPVPKSVDSVPTSSVGISIFINCLIVAIFAVQHTIMARPAFKQWITKYIPKALERSTFVLVTDIIIWVMIWQWQPIDGVIWDVQNAMVANILIAISILGWAVVCLSSFMINHFELLGLEQVWHYFKGTEPKKMTFQLRGFYKHLRHPLMFGFMMFFWVTPYMTLSHLCLAAIFTTYILIGVKFEERDLIKNHGDEYLKYKEAVPGLIPFAKGKKNG</sequence>
<keyword evidence="15" id="KW-1185">Reference proteome</keyword>
<dbReference type="InterPro" id="IPR054700">
    <property type="entry name" value="MddA"/>
</dbReference>
<dbReference type="RefSeq" id="WP_080523168.1">
    <property type="nucleotide sequence ID" value="NZ_LPUF01000001.1"/>
</dbReference>
<keyword evidence="10 12" id="KW-0472">Membrane</keyword>
<dbReference type="EC" id="2.1.1.334" evidence="4"/>
<feature type="transmembrane region" description="Helical" evidence="12">
    <location>
        <begin position="193"/>
        <end position="210"/>
    </location>
</feature>
<comment type="function">
    <text evidence="1">Catalyzes the methylation of methanethiol (MeSH) to yield dimethylsulphide (DMS).</text>
</comment>
<evidence type="ECO:0000259" key="13">
    <source>
        <dbReference type="Pfam" id="PF07298"/>
    </source>
</evidence>